<dbReference type="Proteomes" id="UP001603013">
    <property type="component" value="Unassembled WGS sequence"/>
</dbReference>
<sequence length="125" mass="13256">MMTYAPTLLTDDGEPSEALDILATAGWESHSDAAANLQVVAPNGRVRLLFQAESLEYANTDVLWRVEATGFEVPAGQELQAIPSGPTRWTATFTGEVPVALIGAFLERMVKPVDSGHTATTPTGA</sequence>
<evidence type="ECO:0000313" key="3">
    <source>
        <dbReference type="Proteomes" id="UP001603013"/>
    </source>
</evidence>
<evidence type="ECO:0000259" key="1">
    <source>
        <dbReference type="Pfam" id="PF03771"/>
    </source>
</evidence>
<keyword evidence="3" id="KW-1185">Reference proteome</keyword>
<dbReference type="Pfam" id="PF03771">
    <property type="entry name" value="SPDY"/>
    <property type="match status" value="1"/>
</dbReference>
<name>A0ABW6YJU8_9ACTN</name>
<protein>
    <submittedName>
        <fullName evidence="2">DUF317 domain-containing protein</fullName>
    </submittedName>
</protein>
<feature type="domain" description="DUF317" evidence="1">
    <location>
        <begin position="42"/>
        <end position="111"/>
    </location>
</feature>
<gene>
    <name evidence="2" type="ORF">ACF05T_28640</name>
</gene>
<evidence type="ECO:0000313" key="2">
    <source>
        <dbReference type="EMBL" id="MFF8280018.1"/>
    </source>
</evidence>
<dbReference type="RefSeq" id="WP_391936926.1">
    <property type="nucleotide sequence ID" value="NZ_JBIBSM010000018.1"/>
</dbReference>
<dbReference type="EMBL" id="JBIBSM010000018">
    <property type="protein sequence ID" value="MFF8280018.1"/>
    <property type="molecule type" value="Genomic_DNA"/>
</dbReference>
<accession>A0ABW6YJU8</accession>
<organism evidence="2 3">
    <name type="scientific">Streptomyces lateritius</name>
    <dbReference type="NCBI Taxonomy" id="67313"/>
    <lineage>
        <taxon>Bacteria</taxon>
        <taxon>Bacillati</taxon>
        <taxon>Actinomycetota</taxon>
        <taxon>Actinomycetes</taxon>
        <taxon>Kitasatosporales</taxon>
        <taxon>Streptomycetaceae</taxon>
        <taxon>Streptomyces</taxon>
    </lineage>
</organism>
<reference evidence="2 3" key="1">
    <citation type="submission" date="2024-10" db="EMBL/GenBank/DDBJ databases">
        <title>The Natural Products Discovery Center: Release of the First 8490 Sequenced Strains for Exploring Actinobacteria Biosynthetic Diversity.</title>
        <authorList>
            <person name="Kalkreuter E."/>
            <person name="Kautsar S.A."/>
            <person name="Yang D."/>
            <person name="Bader C.D."/>
            <person name="Teijaro C.N."/>
            <person name="Fluegel L."/>
            <person name="Davis C.M."/>
            <person name="Simpson J.R."/>
            <person name="Lauterbach L."/>
            <person name="Steele A.D."/>
            <person name="Gui C."/>
            <person name="Meng S."/>
            <person name="Li G."/>
            <person name="Viehrig K."/>
            <person name="Ye F."/>
            <person name="Su P."/>
            <person name="Kiefer A.F."/>
            <person name="Nichols A."/>
            <person name="Cepeda A.J."/>
            <person name="Yan W."/>
            <person name="Fan B."/>
            <person name="Jiang Y."/>
            <person name="Adhikari A."/>
            <person name="Zheng C.-J."/>
            <person name="Schuster L."/>
            <person name="Cowan T.M."/>
            <person name="Smanski M.J."/>
            <person name="Chevrette M.G."/>
            <person name="De Carvalho L.P.S."/>
            <person name="Shen B."/>
        </authorList>
    </citation>
    <scope>NUCLEOTIDE SEQUENCE [LARGE SCALE GENOMIC DNA]</scope>
    <source>
        <strain evidence="2 3">NPDC015755</strain>
    </source>
</reference>
<comment type="caution">
    <text evidence="2">The sequence shown here is derived from an EMBL/GenBank/DDBJ whole genome shotgun (WGS) entry which is preliminary data.</text>
</comment>
<dbReference type="InterPro" id="IPR005523">
    <property type="entry name" value="DUF317_SPDY"/>
</dbReference>
<proteinExistence type="predicted"/>